<dbReference type="OrthoDB" id="6513042at2759"/>
<comment type="function">
    <text evidence="14">RNA-dependent helicase required for nonsense-mediated decay (NMD) of aberrant mRNAs containing premature stop codons and modulates the expression level of normal mRNAs. Also capable of unwinding double-stranded DNA and translocating on single-stranded DNA.</text>
</comment>
<dbReference type="FunFam" id="3.40.50.300:FF:000097">
    <property type="entry name" value="Regulator of nonsense transcripts 1"/>
    <property type="match status" value="1"/>
</dbReference>
<feature type="domain" description="Upf1" evidence="17">
    <location>
        <begin position="73"/>
        <end position="229"/>
    </location>
</feature>
<gene>
    <name evidence="18" type="primary">NAM7</name>
    <name evidence="18" type="ORF">GGI25_006013</name>
</gene>
<dbReference type="Pfam" id="PF13087">
    <property type="entry name" value="AAA_12"/>
    <property type="match status" value="1"/>
</dbReference>
<evidence type="ECO:0000256" key="16">
    <source>
        <dbReference type="SAM" id="MobiDB-lite"/>
    </source>
</evidence>
<keyword evidence="11" id="KW-0866">Nonsense-mediated mRNA decay</keyword>
<comment type="subcellular location">
    <subcellularLocation>
        <location evidence="1">Cytoplasm</location>
    </subcellularLocation>
</comment>
<evidence type="ECO:0000256" key="10">
    <source>
        <dbReference type="ARBA" id="ARBA00022840"/>
    </source>
</evidence>
<evidence type="ECO:0000256" key="1">
    <source>
        <dbReference type="ARBA" id="ARBA00004496"/>
    </source>
</evidence>
<keyword evidence="6 15" id="KW-0863">Zinc-finger</keyword>
<feature type="compositionally biased region" description="Polar residues" evidence="16">
    <location>
        <begin position="1025"/>
        <end position="1044"/>
    </location>
</feature>
<feature type="compositionally biased region" description="Polar residues" evidence="16">
    <location>
        <begin position="33"/>
        <end position="52"/>
    </location>
</feature>
<dbReference type="PANTHER" id="PTHR10887:SF364">
    <property type="entry name" value="REGULATOR OF NONSENSE TRANSCRIPTS 1"/>
    <property type="match status" value="1"/>
</dbReference>
<dbReference type="CDD" id="cd21407">
    <property type="entry name" value="1B_UPF1-like"/>
    <property type="match status" value="1"/>
</dbReference>
<comment type="caution">
    <text evidence="18">The sequence shown here is derived from an EMBL/GenBank/DDBJ whole genome shotgun (WGS) entry which is preliminary data.</text>
</comment>
<evidence type="ECO:0000256" key="7">
    <source>
        <dbReference type="ARBA" id="ARBA00022801"/>
    </source>
</evidence>
<dbReference type="GO" id="GO:0005737">
    <property type="term" value="C:cytoplasm"/>
    <property type="evidence" value="ECO:0007669"/>
    <property type="project" value="UniProtKB-SubCell"/>
</dbReference>
<keyword evidence="4 15" id="KW-0479">Metal-binding</keyword>
<dbReference type="Gene3D" id="6.10.140.1240">
    <property type="match status" value="1"/>
</dbReference>
<dbReference type="InterPro" id="IPR027417">
    <property type="entry name" value="P-loop_NTPase"/>
</dbReference>
<dbReference type="Proteomes" id="UP001151518">
    <property type="component" value="Unassembled WGS sequence"/>
</dbReference>
<evidence type="ECO:0000256" key="8">
    <source>
        <dbReference type="ARBA" id="ARBA00022806"/>
    </source>
</evidence>
<dbReference type="Gene3D" id="2.40.30.230">
    <property type="match status" value="1"/>
</dbReference>
<dbReference type="SUPFAM" id="SSF52540">
    <property type="entry name" value="P-loop containing nucleoside triphosphate hydrolases"/>
    <property type="match status" value="1"/>
</dbReference>
<evidence type="ECO:0000313" key="19">
    <source>
        <dbReference type="Proteomes" id="UP001151518"/>
    </source>
</evidence>
<proteinExistence type="inferred from homology"/>
<evidence type="ECO:0000256" key="2">
    <source>
        <dbReference type="ARBA" id="ARBA00007913"/>
    </source>
</evidence>
<dbReference type="InterPro" id="IPR018999">
    <property type="entry name" value="UPF1_CH/ZBD"/>
</dbReference>
<dbReference type="GO" id="GO:0008270">
    <property type="term" value="F:zinc ion binding"/>
    <property type="evidence" value="ECO:0007669"/>
    <property type="project" value="UniProtKB-UniRule"/>
</dbReference>
<dbReference type="GO" id="GO:0016787">
    <property type="term" value="F:hydrolase activity"/>
    <property type="evidence" value="ECO:0007669"/>
    <property type="project" value="UniProtKB-KW"/>
</dbReference>
<evidence type="ECO:0000313" key="18">
    <source>
        <dbReference type="EMBL" id="KAJ2669836.1"/>
    </source>
</evidence>
<comment type="caution">
    <text evidence="15">Lacks conserved residue(s) required for the propagation of feature annotation.</text>
</comment>
<dbReference type="GO" id="GO:0003724">
    <property type="term" value="F:RNA helicase activity"/>
    <property type="evidence" value="ECO:0007669"/>
    <property type="project" value="UniProtKB-EC"/>
</dbReference>
<comment type="catalytic activity">
    <reaction evidence="13">
        <text>ATP + H2O = ADP + phosphate + H(+)</text>
        <dbReference type="Rhea" id="RHEA:13065"/>
        <dbReference type="ChEBI" id="CHEBI:15377"/>
        <dbReference type="ChEBI" id="CHEBI:15378"/>
        <dbReference type="ChEBI" id="CHEBI:30616"/>
        <dbReference type="ChEBI" id="CHEBI:43474"/>
        <dbReference type="ChEBI" id="CHEBI:456216"/>
        <dbReference type="EC" id="3.6.4.13"/>
    </reaction>
    <physiologicalReaction direction="left-to-right" evidence="13">
        <dbReference type="Rhea" id="RHEA:13066"/>
    </physiologicalReaction>
</comment>
<dbReference type="GO" id="GO:0005524">
    <property type="term" value="F:ATP binding"/>
    <property type="evidence" value="ECO:0007669"/>
    <property type="project" value="UniProtKB-KW"/>
</dbReference>
<dbReference type="Pfam" id="PF18141">
    <property type="entry name" value="UPF1_1B_dom"/>
    <property type="match status" value="1"/>
</dbReference>
<evidence type="ECO:0000256" key="15">
    <source>
        <dbReference type="PROSITE-ProRule" id="PRU01341"/>
    </source>
</evidence>
<dbReference type="InterPro" id="IPR047187">
    <property type="entry name" value="SF1_C_Upf1"/>
</dbReference>
<dbReference type="InterPro" id="IPR040812">
    <property type="entry name" value="UPF1_1B_dom"/>
</dbReference>
<keyword evidence="9 15" id="KW-0862">Zinc</keyword>
<evidence type="ECO:0000259" key="17">
    <source>
        <dbReference type="PROSITE" id="PS51997"/>
    </source>
</evidence>
<dbReference type="Pfam" id="PF09416">
    <property type="entry name" value="UPF1_Zn_bind"/>
    <property type="match status" value="1"/>
</dbReference>
<evidence type="ECO:0000256" key="4">
    <source>
        <dbReference type="ARBA" id="ARBA00022723"/>
    </source>
</evidence>
<dbReference type="AlphaFoldDB" id="A0A9W8G1T2"/>
<evidence type="ECO:0000256" key="6">
    <source>
        <dbReference type="ARBA" id="ARBA00022771"/>
    </source>
</evidence>
<evidence type="ECO:0000256" key="12">
    <source>
        <dbReference type="ARBA" id="ARBA00048432"/>
    </source>
</evidence>
<evidence type="ECO:0000256" key="9">
    <source>
        <dbReference type="ARBA" id="ARBA00022833"/>
    </source>
</evidence>
<keyword evidence="8 18" id="KW-0347">Helicase</keyword>
<sequence length="1176" mass="129498">MHKQETPATKADAAQAPRRHEPDSSSDKHSGASGDNYSTSDVEELQFSQLSIGDSRDQGYGSDGSDSGTGSDSEDLPEHACSYCGVHDESSVAKCLVCKRWFCNTRGGTSSAHIIWHLVRAHHKEVQLHPDGQLGDTTLECYNCGVRNIFSLGFIPAKGDTVVVILCRPCASAPSSKDVMWDTTQWQPLIHERQLISWLVRVPSAKAIHNAKKVNSQQISSLEDMWARSTGATNTDVNKAEAEIEVNKVLLRYEDAYQYQNIFGPLVKVEADYDRRMKESQTEDGISVRWDTGLNHRKLAYFQLPKYELGEVRLAIGDELCLSYSGALFREAWHGSGNVIKLPNNTSDEICVEMSSIDAPTDITGNFSVDFVWKSTTFDRMQSAMKRFAVMESSVSEYIYHKLLGHDIQRMELDTKLPRQFHAPGLPELNASQIDAIKSALKSPLSLIQGPPGTGKTVTSATLVYHLAKANAGKVLVCAPSNVAVDQLTEKIHNTGLRVVRITAKNREELESRISHLELHTQALMNDTILELQKLHRLKITVGELSSRDQIRYRKLRQESEMEILRHADVILCTCVGAGDKRLSKFQFRTVLIDESTQASEPECLIPMVMGARQVVLIGDHQQLGPVIVSKTAASAGLSQSLFERLVLLGLRPHRLVVQYRMHPCLSEFPSNFFYEGSLQNGVTAQERTRSDIGFPWPNPDKPMMILACSGTEEIASSGTSYINRFEASACEKIVTCMLKTNLKPEQIGIITPYEGQRSWIVHHMSQVGSLVSDIYKNVEVASVDAFQGREKDYIIVSCVRNNEHHGIGFLSDPRRLNVALTRAKYGIIILGSPKVLSRNPLWHELLSYYKLHGVLVEGQLNNLVQSTVRLSKPRIPKGSQTLNARSIVMQTNTAPGAASSNRLAQLVGRSTMRYIPPDLESSVNQTPQADTQVNAGRDTLAALSSSLYSNSIFGGGSGGFGIPPTMLTQASYTDQLSSQFFSQDLDLQSQQFTQQDTVVLGSSGNTGTRSSRYTPIVGAQSSLPLSSTAAGNHAQNETLQSEGTKNEFNPRMHASIMFSQSDRVLIANDQNAGTGGTAVAAGSNSSNAFRRSLQKDTRNALSSGRASYVNNSSSSYLQSQQFSQQFLTQESAMYGSGAFRNGGHFDELGDASQFTTAYGSSQLTQEFNTQHFTQY</sequence>
<comment type="similarity">
    <text evidence="2">Belongs to the DNA2/NAM7 helicase family.</text>
</comment>
<feature type="region of interest" description="C3H" evidence="15">
    <location>
        <begin position="81"/>
        <end position="113"/>
    </location>
</feature>
<feature type="compositionally biased region" description="Low complexity" evidence="16">
    <location>
        <begin position="58"/>
        <end position="71"/>
    </location>
</feature>
<reference evidence="18" key="1">
    <citation type="submission" date="2022-07" db="EMBL/GenBank/DDBJ databases">
        <title>Phylogenomic reconstructions and comparative analyses of Kickxellomycotina fungi.</title>
        <authorList>
            <person name="Reynolds N.K."/>
            <person name="Stajich J.E."/>
            <person name="Barry K."/>
            <person name="Grigoriev I.V."/>
            <person name="Crous P."/>
            <person name="Smith M.E."/>
        </authorList>
    </citation>
    <scope>NUCLEOTIDE SEQUENCE</scope>
    <source>
        <strain evidence="18">NRRL 3115</strain>
    </source>
</reference>
<dbReference type="CDD" id="cd21400">
    <property type="entry name" value="ZBD_UPF1-like"/>
    <property type="match status" value="1"/>
</dbReference>
<name>A0A9W8G1T2_9FUNG</name>
<feature type="region of interest" description="CC/SHH/C" evidence="15">
    <location>
        <begin position="95"/>
        <end position="123"/>
    </location>
</feature>
<keyword evidence="5" id="KW-0547">Nucleotide-binding</keyword>
<evidence type="ECO:0000256" key="11">
    <source>
        <dbReference type="ARBA" id="ARBA00023161"/>
    </source>
</evidence>
<keyword evidence="3" id="KW-0963">Cytoplasm</keyword>
<comment type="catalytic activity">
    <reaction evidence="12">
        <text>ATP + H2O = ADP + phosphate + H(+)</text>
        <dbReference type="Rhea" id="RHEA:13065"/>
        <dbReference type="ChEBI" id="CHEBI:15377"/>
        <dbReference type="ChEBI" id="CHEBI:15378"/>
        <dbReference type="ChEBI" id="CHEBI:30616"/>
        <dbReference type="ChEBI" id="CHEBI:43474"/>
        <dbReference type="ChEBI" id="CHEBI:456216"/>
        <dbReference type="EC" id="3.6.4.12"/>
    </reaction>
    <physiologicalReaction direction="left-to-right" evidence="12">
        <dbReference type="Rhea" id="RHEA:13066"/>
    </physiologicalReaction>
</comment>
<accession>A0A9W8G1T2</accession>
<dbReference type="Gene3D" id="3.40.50.300">
    <property type="entry name" value="P-loop containing nucleotide triphosphate hydrolases"/>
    <property type="match status" value="2"/>
</dbReference>
<evidence type="ECO:0000256" key="5">
    <source>
        <dbReference type="ARBA" id="ARBA00022741"/>
    </source>
</evidence>
<dbReference type="GO" id="GO:0003723">
    <property type="term" value="F:RNA binding"/>
    <property type="evidence" value="ECO:0007669"/>
    <property type="project" value="InterPro"/>
</dbReference>
<dbReference type="CDD" id="cd18039">
    <property type="entry name" value="DEXXQc_UPF1"/>
    <property type="match status" value="1"/>
</dbReference>
<feature type="compositionally biased region" description="Basic and acidic residues" evidence="16">
    <location>
        <begin position="18"/>
        <end position="30"/>
    </location>
</feature>
<dbReference type="InterPro" id="IPR041679">
    <property type="entry name" value="DNA2/NAM7-like_C"/>
</dbReference>
<dbReference type="PROSITE" id="PS51997">
    <property type="entry name" value="UPF1_CH_RICH"/>
    <property type="match status" value="1"/>
</dbReference>
<keyword evidence="7" id="KW-0378">Hydrolase</keyword>
<dbReference type="SMART" id="SM00382">
    <property type="entry name" value="AAA"/>
    <property type="match status" value="1"/>
</dbReference>
<evidence type="ECO:0000256" key="13">
    <source>
        <dbReference type="ARBA" id="ARBA00049390"/>
    </source>
</evidence>
<dbReference type="InterPro" id="IPR014001">
    <property type="entry name" value="Helicase_ATP-bd"/>
</dbReference>
<dbReference type="CDD" id="cd18808">
    <property type="entry name" value="SF1_C_Upf1"/>
    <property type="match status" value="1"/>
</dbReference>
<evidence type="ECO:0000256" key="3">
    <source>
        <dbReference type="ARBA" id="ARBA00022490"/>
    </source>
</evidence>
<evidence type="ECO:0000256" key="14">
    <source>
        <dbReference type="ARBA" id="ARBA00055561"/>
    </source>
</evidence>
<dbReference type="EMBL" id="JANBTW010000139">
    <property type="protein sequence ID" value="KAJ2669836.1"/>
    <property type="molecule type" value="Genomic_DNA"/>
</dbReference>
<dbReference type="GO" id="GO:0000184">
    <property type="term" value="P:nuclear-transcribed mRNA catabolic process, nonsense-mediated decay"/>
    <property type="evidence" value="ECO:0007669"/>
    <property type="project" value="UniProtKB-KW"/>
</dbReference>
<dbReference type="Pfam" id="PF13086">
    <property type="entry name" value="AAA_11"/>
    <property type="match status" value="2"/>
</dbReference>
<dbReference type="SMART" id="SM00487">
    <property type="entry name" value="DEXDc"/>
    <property type="match status" value="1"/>
</dbReference>
<keyword evidence="10" id="KW-0067">ATP-binding</keyword>
<feature type="region of interest" description="Disordered" evidence="16">
    <location>
        <begin position="1025"/>
        <end position="1046"/>
    </location>
</feature>
<protein>
    <submittedName>
        <fullName evidence="18">ATP-dependent RNA helicase</fullName>
    </submittedName>
</protein>
<dbReference type="PANTHER" id="PTHR10887">
    <property type="entry name" value="DNA2/NAM7 HELICASE FAMILY"/>
    <property type="match status" value="1"/>
</dbReference>
<feature type="region of interest" description="Disordered" evidence="16">
    <location>
        <begin position="1"/>
        <end position="73"/>
    </location>
</feature>
<organism evidence="18 19">
    <name type="scientific">Coemansia spiralis</name>
    <dbReference type="NCBI Taxonomy" id="417178"/>
    <lineage>
        <taxon>Eukaryota</taxon>
        <taxon>Fungi</taxon>
        <taxon>Fungi incertae sedis</taxon>
        <taxon>Zoopagomycota</taxon>
        <taxon>Kickxellomycotina</taxon>
        <taxon>Kickxellomycetes</taxon>
        <taxon>Kickxellales</taxon>
        <taxon>Kickxellaceae</taxon>
        <taxon>Coemansia</taxon>
    </lineage>
</organism>
<dbReference type="GO" id="GO:0003678">
    <property type="term" value="F:DNA helicase activity"/>
    <property type="evidence" value="ECO:0007669"/>
    <property type="project" value="UniProtKB-EC"/>
</dbReference>
<dbReference type="InterPro" id="IPR003593">
    <property type="entry name" value="AAA+_ATPase"/>
</dbReference>
<dbReference type="InterPro" id="IPR045055">
    <property type="entry name" value="DNA2/NAM7-like"/>
</dbReference>
<dbReference type="InterPro" id="IPR041677">
    <property type="entry name" value="DNA2/NAM7_AAA_11"/>
</dbReference>